<evidence type="ECO:0000256" key="3">
    <source>
        <dbReference type="ARBA" id="ARBA00022448"/>
    </source>
</evidence>
<gene>
    <name evidence="7" type="ORF">GCM10023171_05030</name>
</gene>
<dbReference type="PROSITE" id="PS51257">
    <property type="entry name" value="PROKAR_LIPOPROTEIN"/>
    <property type="match status" value="1"/>
</dbReference>
<keyword evidence="3" id="KW-0813">Transport</keyword>
<evidence type="ECO:0000313" key="7">
    <source>
        <dbReference type="EMBL" id="GAA4479538.1"/>
    </source>
</evidence>
<evidence type="ECO:0000313" key="8">
    <source>
        <dbReference type="Proteomes" id="UP001500731"/>
    </source>
</evidence>
<evidence type="ECO:0000256" key="1">
    <source>
        <dbReference type="ARBA" id="ARBA00004196"/>
    </source>
</evidence>
<reference evidence="8" key="1">
    <citation type="journal article" date="2019" name="Int. J. Syst. Evol. Microbiol.">
        <title>The Global Catalogue of Microorganisms (GCM) 10K type strain sequencing project: providing services to taxonomists for standard genome sequencing and annotation.</title>
        <authorList>
            <consortium name="The Broad Institute Genomics Platform"/>
            <consortium name="The Broad Institute Genome Sequencing Center for Infectious Disease"/>
            <person name="Wu L."/>
            <person name="Ma J."/>
        </authorList>
    </citation>
    <scope>NUCLEOTIDE SEQUENCE [LARGE SCALE GENOMIC DNA]</scope>
    <source>
        <strain evidence="8">JCM 17839</strain>
    </source>
</reference>
<dbReference type="PANTHER" id="PTHR30532">
    <property type="entry name" value="IRON III DICITRATE-BINDING PERIPLASMIC PROTEIN"/>
    <property type="match status" value="1"/>
</dbReference>
<evidence type="ECO:0000256" key="2">
    <source>
        <dbReference type="ARBA" id="ARBA00008814"/>
    </source>
</evidence>
<protein>
    <submittedName>
        <fullName evidence="7">ABC transporter substrate-binding protein</fullName>
    </submittedName>
</protein>
<dbReference type="Pfam" id="PF01497">
    <property type="entry name" value="Peripla_BP_2"/>
    <property type="match status" value="1"/>
</dbReference>
<dbReference type="Gene3D" id="3.40.50.1980">
    <property type="entry name" value="Nitrogenase molybdenum iron protein domain"/>
    <property type="match status" value="2"/>
</dbReference>
<proteinExistence type="inferred from homology"/>
<evidence type="ECO:0000256" key="5">
    <source>
        <dbReference type="SAM" id="SignalP"/>
    </source>
</evidence>
<comment type="caution">
    <text evidence="7">The sequence shown here is derived from an EMBL/GenBank/DDBJ whole genome shotgun (WGS) entry which is preliminary data.</text>
</comment>
<accession>A0ABP8P0R0</accession>
<dbReference type="InterPro" id="IPR002491">
    <property type="entry name" value="ABC_transptr_periplasmic_BD"/>
</dbReference>
<dbReference type="RefSeq" id="WP_345184022.1">
    <property type="nucleotide sequence ID" value="NZ_BAABGP010000004.1"/>
</dbReference>
<keyword evidence="8" id="KW-1185">Reference proteome</keyword>
<dbReference type="PROSITE" id="PS50983">
    <property type="entry name" value="FE_B12_PBP"/>
    <property type="match status" value="1"/>
</dbReference>
<comment type="subcellular location">
    <subcellularLocation>
        <location evidence="1">Cell envelope</location>
    </subcellularLocation>
</comment>
<evidence type="ECO:0000259" key="6">
    <source>
        <dbReference type="PROSITE" id="PS50983"/>
    </source>
</evidence>
<dbReference type="SUPFAM" id="SSF53807">
    <property type="entry name" value="Helical backbone' metal receptor"/>
    <property type="match status" value="1"/>
</dbReference>
<keyword evidence="4 5" id="KW-0732">Signal</keyword>
<dbReference type="InterPro" id="IPR051313">
    <property type="entry name" value="Bact_iron-sidero_bind"/>
</dbReference>
<dbReference type="EMBL" id="BAABGP010000004">
    <property type="protein sequence ID" value="GAA4479538.1"/>
    <property type="molecule type" value="Genomic_DNA"/>
</dbReference>
<feature type="chain" id="PRO_5046257175" evidence="5">
    <location>
        <begin position="31"/>
        <end position="345"/>
    </location>
</feature>
<comment type="similarity">
    <text evidence="2">Belongs to the bacterial solute-binding protein 8 family.</text>
</comment>
<organism evidence="7 8">
    <name type="scientific">Microbacterium panaciterrae</name>
    <dbReference type="NCBI Taxonomy" id="985759"/>
    <lineage>
        <taxon>Bacteria</taxon>
        <taxon>Bacillati</taxon>
        <taxon>Actinomycetota</taxon>
        <taxon>Actinomycetes</taxon>
        <taxon>Micrococcales</taxon>
        <taxon>Microbacteriaceae</taxon>
        <taxon>Microbacterium</taxon>
    </lineage>
</organism>
<evidence type="ECO:0000256" key="4">
    <source>
        <dbReference type="ARBA" id="ARBA00022729"/>
    </source>
</evidence>
<feature type="domain" description="Fe/B12 periplasmic-binding" evidence="6">
    <location>
        <begin position="65"/>
        <end position="342"/>
    </location>
</feature>
<feature type="signal peptide" evidence="5">
    <location>
        <begin position="1"/>
        <end position="30"/>
    </location>
</feature>
<name>A0ABP8P0R0_9MICO</name>
<sequence length="345" mass="35737">MPSLRLRRGAAVLSLLTVGALALSACSAGSAPSADATGNASSGGEFPATVAHVYGKTVIDAAPKRVATIGWGSFDAAIALGTIPVTIPTATFGDANGDGYLAWTHDAITAAKAKLPPLHDETDGIPYEKIADTSPDLILGANSGLTRQEYDTLTKIAPTVAYPGAPWGTSWRESTTMVGAALGKPAEAKQLISDTEKTMATEMAKYPAVKGKTGMVMWVDAKDPGKVQFYSPRDTRVQYLNDLGLATPPSITDLSQGGKGFVTTISAEQADKLDADVAVIYVQGGDLSTLQKDPLLSRIPAVASGAVVLMNDEEMLMAISAPTVLSIPWALPSYAKMLGEAAAKA</sequence>
<dbReference type="CDD" id="cd01146">
    <property type="entry name" value="FhuD"/>
    <property type="match status" value="1"/>
</dbReference>
<dbReference type="PANTHER" id="PTHR30532:SF24">
    <property type="entry name" value="FERRIC ENTEROBACTIN-BINDING PERIPLASMIC PROTEIN FEPB"/>
    <property type="match status" value="1"/>
</dbReference>
<dbReference type="Proteomes" id="UP001500731">
    <property type="component" value="Unassembled WGS sequence"/>
</dbReference>